<dbReference type="Gene3D" id="1.20.58.300">
    <property type="entry name" value="FlgN-like"/>
    <property type="match status" value="1"/>
</dbReference>
<evidence type="ECO:0000256" key="2">
    <source>
        <dbReference type="ARBA" id="ARBA00007703"/>
    </source>
</evidence>
<dbReference type="EMBL" id="AP018738">
    <property type="protein sequence ID" value="BBE51494.1"/>
    <property type="molecule type" value="Genomic_DNA"/>
</dbReference>
<reference evidence="5 6" key="1">
    <citation type="submission" date="2018-06" db="EMBL/GenBank/DDBJ databases">
        <title>OYT1 Genome Sequencing.</title>
        <authorList>
            <person name="Kato S."/>
            <person name="Itoh T."/>
            <person name="Ohkuma M."/>
        </authorList>
    </citation>
    <scope>NUCLEOTIDE SEQUENCE [LARGE SCALE GENOMIC DNA]</scope>
    <source>
        <strain evidence="5 6">OYT1</strain>
    </source>
</reference>
<accession>A0A2Z6GDY3</accession>
<proteinExistence type="inferred from homology"/>
<keyword evidence="5" id="KW-0282">Flagellum</keyword>
<dbReference type="InterPro" id="IPR007809">
    <property type="entry name" value="FlgN-like"/>
</dbReference>
<dbReference type="Proteomes" id="UP000033070">
    <property type="component" value="Chromosome"/>
</dbReference>
<keyword evidence="3" id="KW-1005">Bacterial flagellum biogenesis</keyword>
<evidence type="ECO:0000256" key="4">
    <source>
        <dbReference type="SAM" id="MobiDB-lite"/>
    </source>
</evidence>
<protein>
    <submittedName>
        <fullName evidence="5">Flagella synthesis protein FlgN</fullName>
    </submittedName>
</protein>
<comment type="function">
    <text evidence="1">Required for the efficient initiation of filament assembly.</text>
</comment>
<keyword evidence="6" id="KW-1185">Reference proteome</keyword>
<organism evidence="5 6">
    <name type="scientific">Ferriphaselus amnicola</name>
    <dbReference type="NCBI Taxonomy" id="1188319"/>
    <lineage>
        <taxon>Bacteria</taxon>
        <taxon>Pseudomonadati</taxon>
        <taxon>Pseudomonadota</taxon>
        <taxon>Betaproteobacteria</taxon>
        <taxon>Nitrosomonadales</taxon>
        <taxon>Gallionellaceae</taxon>
        <taxon>Ferriphaselus</taxon>
    </lineage>
</organism>
<gene>
    <name evidence="5" type="ORF">OYT1_ch1968</name>
</gene>
<keyword evidence="5" id="KW-0966">Cell projection</keyword>
<dbReference type="Pfam" id="PF05130">
    <property type="entry name" value="FlgN"/>
    <property type="match status" value="1"/>
</dbReference>
<sequence length="149" mass="16311">MSDVTSRLHDERDALNAFVTLLETEQVILTSEDTSPLLDLAESKSKSANRLTVIINARRDALRNTGGLDMSSWLQSVAPNALPIWLEILQLAERAQQLNNTNGELIQVRMRHNQQALGVLHSAASNSAGLYGRDGQPNLPSARRTLGTV</sequence>
<dbReference type="RefSeq" id="WP_062626157.1">
    <property type="nucleotide sequence ID" value="NZ_AP018738.1"/>
</dbReference>
<evidence type="ECO:0000313" key="6">
    <source>
        <dbReference type="Proteomes" id="UP000033070"/>
    </source>
</evidence>
<dbReference type="SUPFAM" id="SSF140566">
    <property type="entry name" value="FlgN-like"/>
    <property type="match status" value="1"/>
</dbReference>
<evidence type="ECO:0000313" key="5">
    <source>
        <dbReference type="EMBL" id="BBE51494.1"/>
    </source>
</evidence>
<dbReference type="GO" id="GO:0044780">
    <property type="term" value="P:bacterial-type flagellum assembly"/>
    <property type="evidence" value="ECO:0007669"/>
    <property type="project" value="InterPro"/>
</dbReference>
<evidence type="ECO:0000256" key="3">
    <source>
        <dbReference type="ARBA" id="ARBA00022795"/>
    </source>
</evidence>
<feature type="region of interest" description="Disordered" evidence="4">
    <location>
        <begin position="129"/>
        <end position="149"/>
    </location>
</feature>
<dbReference type="AlphaFoldDB" id="A0A2Z6GDY3"/>
<dbReference type="STRING" id="1188319.OYT1_00958"/>
<comment type="similarity">
    <text evidence="2">Belongs to the FlgN family.</text>
</comment>
<keyword evidence="5" id="KW-0969">Cilium</keyword>
<evidence type="ECO:0000256" key="1">
    <source>
        <dbReference type="ARBA" id="ARBA00002397"/>
    </source>
</evidence>
<dbReference type="KEGG" id="fam:OYT1_ch1968"/>
<name>A0A2Z6GDY3_9PROT</name>
<dbReference type="InterPro" id="IPR036679">
    <property type="entry name" value="FlgN-like_sf"/>
</dbReference>
<dbReference type="OrthoDB" id="8564866at2"/>